<evidence type="ECO:0000256" key="10">
    <source>
        <dbReference type="ARBA" id="ARBA00048037"/>
    </source>
</evidence>
<organism evidence="13 14">
    <name type="scientific">Yarrowia lipolytica</name>
    <name type="common">Candida lipolytica</name>
    <dbReference type="NCBI Taxonomy" id="4952"/>
    <lineage>
        <taxon>Eukaryota</taxon>
        <taxon>Fungi</taxon>
        <taxon>Dikarya</taxon>
        <taxon>Ascomycota</taxon>
        <taxon>Saccharomycotina</taxon>
        <taxon>Dipodascomycetes</taxon>
        <taxon>Dipodascales</taxon>
        <taxon>Dipodascales incertae sedis</taxon>
        <taxon>Yarrowia</taxon>
    </lineage>
</organism>
<dbReference type="VEuPathDB" id="FungiDB:YALI1_C04991g"/>
<dbReference type="PANTHER" id="PTHR12561">
    <property type="entry name" value="LIPOATE-PROTEIN LIGASE"/>
    <property type="match status" value="1"/>
</dbReference>
<dbReference type="GO" id="GO:0005739">
    <property type="term" value="C:mitochondrion"/>
    <property type="evidence" value="ECO:0007669"/>
    <property type="project" value="TreeGrafter"/>
</dbReference>
<dbReference type="VEuPathDB" id="FungiDB:YALI0_C03762g"/>
<protein>
    <recommendedName>
        <fullName evidence="7">Putative lipoate-protein ligase A</fullName>
        <ecNumber evidence="6">6.3.1.20</ecNumber>
    </recommendedName>
    <alternativeName>
        <fullName evidence="11">Altered inheritance rate of mitochondria protein 22</fullName>
    </alternativeName>
</protein>
<evidence type="ECO:0000256" key="7">
    <source>
        <dbReference type="ARBA" id="ARBA00015925"/>
    </source>
</evidence>
<dbReference type="GO" id="GO:0005524">
    <property type="term" value="F:ATP binding"/>
    <property type="evidence" value="ECO:0007669"/>
    <property type="project" value="UniProtKB-KW"/>
</dbReference>
<dbReference type="Pfam" id="PF21948">
    <property type="entry name" value="LplA-B_cat"/>
    <property type="match status" value="1"/>
</dbReference>
<evidence type="ECO:0000256" key="5">
    <source>
        <dbReference type="ARBA" id="ARBA00011245"/>
    </source>
</evidence>
<dbReference type="GO" id="GO:0009249">
    <property type="term" value="P:protein lipoylation"/>
    <property type="evidence" value="ECO:0007669"/>
    <property type="project" value="InterPro"/>
</dbReference>
<proteinExistence type="inferred from homology"/>
<evidence type="ECO:0000256" key="9">
    <source>
        <dbReference type="ARBA" id="ARBA00022840"/>
    </source>
</evidence>
<keyword evidence="8" id="KW-0547">Nucleotide-binding</keyword>
<dbReference type="FunFam" id="3.30.930.10:FF:000107">
    <property type="entry name" value="Putative lipoate-protein ligase A"/>
    <property type="match status" value="1"/>
</dbReference>
<comment type="catalytic activity">
    <reaction evidence="10">
        <text>L-lysyl-[lipoyl-carrier protein] + (R)-lipoate + ATP = N(6)-[(R)-lipoyl]-L-lysyl-[lipoyl-carrier protein] + AMP + diphosphate + H(+)</text>
        <dbReference type="Rhea" id="RHEA:49288"/>
        <dbReference type="Rhea" id="RHEA-COMP:10500"/>
        <dbReference type="Rhea" id="RHEA-COMP:10502"/>
        <dbReference type="ChEBI" id="CHEBI:15378"/>
        <dbReference type="ChEBI" id="CHEBI:29969"/>
        <dbReference type="ChEBI" id="CHEBI:30616"/>
        <dbReference type="ChEBI" id="CHEBI:33019"/>
        <dbReference type="ChEBI" id="CHEBI:83088"/>
        <dbReference type="ChEBI" id="CHEBI:83099"/>
        <dbReference type="ChEBI" id="CHEBI:456215"/>
        <dbReference type="EC" id="6.3.1.20"/>
    </reaction>
</comment>
<dbReference type="PANTHER" id="PTHR12561:SF3">
    <property type="entry name" value="LIPOYLTRANSFERASE 1, MITOCHONDRIAL"/>
    <property type="match status" value="1"/>
</dbReference>
<evidence type="ECO:0000256" key="1">
    <source>
        <dbReference type="ARBA" id="ARBA00003253"/>
    </source>
</evidence>
<keyword evidence="9" id="KW-0067">ATP-binding</keyword>
<comment type="pathway">
    <text evidence="2">Protein modification; protein lipoylation via exogenous pathway; protein N(6)-(lipoyl)lysine from lipoate: step 2/2.</text>
</comment>
<evidence type="ECO:0000259" key="12">
    <source>
        <dbReference type="PROSITE" id="PS51733"/>
    </source>
</evidence>
<name>A0A1D8N9J9_YARLL</name>
<dbReference type="PROSITE" id="PS51733">
    <property type="entry name" value="BPL_LPL_CATALYTIC"/>
    <property type="match status" value="1"/>
</dbReference>
<comment type="pathway">
    <text evidence="3">Protein modification; protein lipoylation via exogenous pathway; protein N(6)-(lipoyl)lysine from lipoate: step 1/2.</text>
</comment>
<dbReference type="UniPathway" id="UPA00537">
    <property type="reaction ID" value="UER00595"/>
</dbReference>
<dbReference type="InterPro" id="IPR004562">
    <property type="entry name" value="LipoylTrfase_LipoateP_Ligase"/>
</dbReference>
<feature type="domain" description="BPL/LPL catalytic" evidence="12">
    <location>
        <begin position="80"/>
        <end position="268"/>
    </location>
</feature>
<dbReference type="Gene3D" id="3.30.930.10">
    <property type="entry name" value="Bira Bifunctional Protein, Domain 2"/>
    <property type="match status" value="1"/>
</dbReference>
<accession>A0A1D8N9J9</accession>
<dbReference type="InterPro" id="IPR004143">
    <property type="entry name" value="BPL_LPL_catalytic"/>
</dbReference>
<dbReference type="Proteomes" id="UP000182444">
    <property type="component" value="Chromosome 1C"/>
</dbReference>
<dbReference type="GeneID" id="2909916"/>
<evidence type="ECO:0000256" key="11">
    <source>
        <dbReference type="ARBA" id="ARBA00082972"/>
    </source>
</evidence>
<dbReference type="OMA" id="KCAVIGK"/>
<dbReference type="EMBL" id="CP017555">
    <property type="protein sequence ID" value="AOW02300.1"/>
    <property type="molecule type" value="Genomic_DNA"/>
</dbReference>
<dbReference type="eggNOG" id="KOG3159">
    <property type="taxonomic scope" value="Eukaryota"/>
</dbReference>
<reference evidence="13 14" key="1">
    <citation type="journal article" date="2016" name="PLoS ONE">
        <title>Sequence Assembly of Yarrowia lipolytica Strain W29/CLIB89 Shows Transposable Element Diversity.</title>
        <authorList>
            <person name="Magnan C."/>
            <person name="Yu J."/>
            <person name="Chang I."/>
            <person name="Jahn E."/>
            <person name="Kanomata Y."/>
            <person name="Wu J."/>
            <person name="Zeller M."/>
            <person name="Oakes M."/>
            <person name="Baldi P."/>
            <person name="Sandmeyer S."/>
        </authorList>
    </citation>
    <scope>NUCLEOTIDE SEQUENCE [LARGE SCALE GENOMIC DNA]</scope>
    <source>
        <strain evidence="14">CLIB89(W29)</strain>
    </source>
</reference>
<dbReference type="InterPro" id="IPR045864">
    <property type="entry name" value="aa-tRNA-synth_II/BPL/LPL"/>
</dbReference>
<evidence type="ECO:0000256" key="2">
    <source>
        <dbReference type="ARBA" id="ARBA00005085"/>
    </source>
</evidence>
<evidence type="ECO:0000256" key="6">
    <source>
        <dbReference type="ARBA" id="ARBA00012367"/>
    </source>
</evidence>
<comment type="similarity">
    <text evidence="4">Belongs to the LplA family.</text>
</comment>
<comment type="subunit">
    <text evidence="5">Monomer.</text>
</comment>
<sequence length="406" mass="45582">MIRRIQTLRTIKRPQICYTNRHQHRYNSTVTLETIASQPGPQIFVSAISDPFLNLALEEFLYDHMPARDPKSEPNPDPDALSNNRLVIYVNSPCVVIGRNQNPWREANIPVLESLRIPMIRRKSGGGTVVHDLGNVNYCFMTSNEDFSREKHSKMIMESVNAVGDAPGGPNVELKLNSRFDIVDISDNKVSGSAYKIQRHKAYHHGTMLLNSKLDVLKALLHRGENLGVIEGNGTASVKSPVTNIGMEKNLFIETVIKGFSGMYGVDFEDESGPFVQLNVIQQSDLPEKVYNTAEEMKTYHWAYGQTPKFTHVIKNDDLDVEVEFFVEKGILKDVKADSEHLQQFKYLKSVAQNEGVQYIGGKIAAFVTDERLGDWIAKTIDGSGTEKEEIVLVGKKEKSLKDMLG</sequence>
<evidence type="ECO:0000256" key="8">
    <source>
        <dbReference type="ARBA" id="ARBA00022741"/>
    </source>
</evidence>
<dbReference type="EC" id="6.3.1.20" evidence="6"/>
<dbReference type="KEGG" id="yli:2909916"/>
<evidence type="ECO:0000256" key="4">
    <source>
        <dbReference type="ARBA" id="ARBA00008242"/>
    </source>
</evidence>
<dbReference type="GO" id="GO:0017118">
    <property type="term" value="F:lipoyltransferase activity"/>
    <property type="evidence" value="ECO:0007669"/>
    <property type="project" value="TreeGrafter"/>
</dbReference>
<dbReference type="RefSeq" id="XP_501412.3">
    <property type="nucleotide sequence ID" value="XM_501412.3"/>
</dbReference>
<evidence type="ECO:0000313" key="13">
    <source>
        <dbReference type="EMBL" id="AOW02300.1"/>
    </source>
</evidence>
<dbReference type="SUPFAM" id="SSF55681">
    <property type="entry name" value="Class II aaRS and biotin synthetases"/>
    <property type="match status" value="1"/>
</dbReference>
<gene>
    <name evidence="13" type="ORF">YALI1_C04991g</name>
</gene>
<dbReference type="GO" id="GO:0016979">
    <property type="term" value="F:lipoate-protein ligase activity"/>
    <property type="evidence" value="ECO:0007669"/>
    <property type="project" value="UniProtKB-EC"/>
</dbReference>
<comment type="function">
    <text evidence="1">Catalyzes both the ATP-dependent activation of exogenously supplied lipoate to lipoyl-AMP and the transfer of the activated lipoyl onto the lipoyl domains of lipoate-dependent enzymes.</text>
</comment>
<dbReference type="AlphaFoldDB" id="A0A1D8N9J9"/>
<dbReference type="CDD" id="cd16443">
    <property type="entry name" value="LplA"/>
    <property type="match status" value="1"/>
</dbReference>
<evidence type="ECO:0000256" key="3">
    <source>
        <dbReference type="ARBA" id="ARBA00005124"/>
    </source>
</evidence>
<evidence type="ECO:0000313" key="14">
    <source>
        <dbReference type="Proteomes" id="UP000182444"/>
    </source>
</evidence>